<dbReference type="SUPFAM" id="SSF47661">
    <property type="entry name" value="t-snare proteins"/>
    <property type="match status" value="1"/>
</dbReference>
<keyword evidence="5 8" id="KW-1133">Transmembrane helix</keyword>
<dbReference type="GO" id="GO:0006886">
    <property type="term" value="P:intracellular protein transport"/>
    <property type="evidence" value="ECO:0007669"/>
    <property type="project" value="InterPro"/>
</dbReference>
<evidence type="ECO:0000256" key="4">
    <source>
        <dbReference type="ARBA" id="ARBA00022692"/>
    </source>
</evidence>
<feature type="domain" description="T-SNARE coiled-coil homology" evidence="9">
    <location>
        <begin position="198"/>
        <end position="260"/>
    </location>
</feature>
<dbReference type="CDD" id="cd15848">
    <property type="entry name" value="SNARE_syntaxin1-like"/>
    <property type="match status" value="1"/>
</dbReference>
<dbReference type="AlphaFoldDB" id="A0A9Q0RD68"/>
<dbReference type="InterPro" id="IPR045242">
    <property type="entry name" value="Syntaxin"/>
</dbReference>
<dbReference type="InterPro" id="IPR010989">
    <property type="entry name" value="SNARE"/>
</dbReference>
<comment type="subcellular location">
    <subcellularLocation>
        <location evidence="1">Membrane</location>
        <topology evidence="1">Single-pass type IV membrane protein</topology>
    </subcellularLocation>
</comment>
<dbReference type="GO" id="GO:0006887">
    <property type="term" value="P:exocytosis"/>
    <property type="evidence" value="ECO:0007669"/>
    <property type="project" value="TreeGrafter"/>
</dbReference>
<proteinExistence type="inferred from homology"/>
<dbReference type="Pfam" id="PF00804">
    <property type="entry name" value="Syntaxin"/>
    <property type="match status" value="1"/>
</dbReference>
<dbReference type="GO" id="GO:0005886">
    <property type="term" value="C:plasma membrane"/>
    <property type="evidence" value="ECO:0007669"/>
    <property type="project" value="TreeGrafter"/>
</dbReference>
<dbReference type="Gene3D" id="1.20.58.70">
    <property type="match status" value="1"/>
</dbReference>
<dbReference type="PANTHER" id="PTHR19957">
    <property type="entry name" value="SYNTAXIN"/>
    <property type="match status" value="1"/>
</dbReference>
<dbReference type="GO" id="GO:0005484">
    <property type="term" value="F:SNAP receptor activity"/>
    <property type="evidence" value="ECO:0007669"/>
    <property type="project" value="InterPro"/>
</dbReference>
<dbReference type="GO" id="GO:0031201">
    <property type="term" value="C:SNARE complex"/>
    <property type="evidence" value="ECO:0007669"/>
    <property type="project" value="TreeGrafter"/>
</dbReference>
<evidence type="ECO:0000256" key="8">
    <source>
        <dbReference type="SAM" id="Phobius"/>
    </source>
</evidence>
<keyword evidence="6 8" id="KW-0472">Membrane</keyword>
<dbReference type="FunFam" id="1.20.5.110:FF:000008">
    <property type="entry name" value="Syntaxin 132"/>
    <property type="match status" value="1"/>
</dbReference>
<evidence type="ECO:0000256" key="6">
    <source>
        <dbReference type="ARBA" id="ARBA00023136"/>
    </source>
</evidence>
<feature type="transmembrane region" description="Helical" evidence="8">
    <location>
        <begin position="271"/>
        <end position="293"/>
    </location>
</feature>
<accession>A0A9Q0RD68</accession>
<evidence type="ECO:0000256" key="3">
    <source>
        <dbReference type="ARBA" id="ARBA00022448"/>
    </source>
</evidence>
<keyword evidence="11" id="KW-1185">Reference proteome</keyword>
<evidence type="ECO:0000313" key="11">
    <source>
        <dbReference type="Proteomes" id="UP001149090"/>
    </source>
</evidence>
<comment type="caution">
    <text evidence="10">The sequence shown here is derived from an EMBL/GenBank/DDBJ whole genome shotgun (WGS) entry which is preliminary data.</text>
</comment>
<dbReference type="GO" id="GO:0048278">
    <property type="term" value="P:vesicle docking"/>
    <property type="evidence" value="ECO:0007669"/>
    <property type="project" value="TreeGrafter"/>
</dbReference>
<reference evidence="10" key="1">
    <citation type="submission" date="2022-10" db="EMBL/GenBank/DDBJ databases">
        <title>Novel sulphate-reducing endosymbionts in the free-living metamonad Anaeramoeba.</title>
        <authorList>
            <person name="Jerlstrom-Hultqvist J."/>
            <person name="Cepicka I."/>
            <person name="Gallot-Lavallee L."/>
            <person name="Salas-Leiva D."/>
            <person name="Curtis B.A."/>
            <person name="Zahonova K."/>
            <person name="Pipaliya S."/>
            <person name="Dacks J."/>
            <person name="Roger A.J."/>
        </authorList>
    </citation>
    <scope>NUCLEOTIDE SEQUENCE</scope>
    <source>
        <strain evidence="10">BMAN</strain>
    </source>
</reference>
<dbReference type="InterPro" id="IPR006012">
    <property type="entry name" value="Syntaxin/epimorphin_CS"/>
</dbReference>
<sequence>MQDRFNKRNSNKNDDEIKLKILDDPSQNFEDKIEDYFSQVKLVEESISAIETQTKLFEKTQLNSINSTKSSESKHYAQKSSIIVQEIYQKAKIVKKTLQEMDNLNNLYIQKNGQITEARIRKNQHQALVKNFMDAMKNFQQLQQKYQTKFKEELSRRYKIVDPNISETQIEDYIENQDGSQIFSVVDTQAYQEARSVLEEIEIKHSEIINLEKSVNEIHQLFVDMATLVEFQGKNIDNIENNVIQSADYIEQGVEQLQKARVYQKKSRKKLCFIICLILTVLIIISISFGVVFGK</sequence>
<dbReference type="OrthoDB" id="10255013at2759"/>
<keyword evidence="4 8" id="KW-0812">Transmembrane</keyword>
<dbReference type="SMART" id="SM00503">
    <property type="entry name" value="SynN"/>
    <property type="match status" value="1"/>
</dbReference>
<dbReference type="InterPro" id="IPR006011">
    <property type="entry name" value="Syntaxin_N"/>
</dbReference>
<keyword evidence="3" id="KW-0813">Transport</keyword>
<dbReference type="Gene3D" id="1.20.5.110">
    <property type="match status" value="1"/>
</dbReference>
<evidence type="ECO:0000256" key="5">
    <source>
        <dbReference type="ARBA" id="ARBA00022989"/>
    </source>
</evidence>
<dbReference type="GO" id="GO:0006906">
    <property type="term" value="P:vesicle fusion"/>
    <property type="evidence" value="ECO:0007669"/>
    <property type="project" value="TreeGrafter"/>
</dbReference>
<evidence type="ECO:0000256" key="2">
    <source>
        <dbReference type="ARBA" id="ARBA00009063"/>
    </source>
</evidence>
<evidence type="ECO:0000259" key="9">
    <source>
        <dbReference type="PROSITE" id="PS50192"/>
    </source>
</evidence>
<dbReference type="PANTHER" id="PTHR19957:SF307">
    <property type="entry name" value="PROTEIN SSO1-RELATED"/>
    <property type="match status" value="1"/>
</dbReference>
<evidence type="ECO:0000313" key="10">
    <source>
        <dbReference type="EMBL" id="KAJ5075298.1"/>
    </source>
</evidence>
<name>A0A9Q0RD68_ANAIG</name>
<dbReference type="GO" id="GO:0000149">
    <property type="term" value="F:SNARE binding"/>
    <property type="evidence" value="ECO:0007669"/>
    <property type="project" value="TreeGrafter"/>
</dbReference>
<evidence type="ECO:0000256" key="7">
    <source>
        <dbReference type="RuleBase" id="RU003858"/>
    </source>
</evidence>
<gene>
    <name evidence="10" type="ORF">M0811_07268</name>
</gene>
<protein>
    <submittedName>
        <fullName evidence="10">Syntaxin-132</fullName>
    </submittedName>
</protein>
<evidence type="ECO:0000256" key="1">
    <source>
        <dbReference type="ARBA" id="ARBA00004211"/>
    </source>
</evidence>
<dbReference type="GO" id="GO:0012505">
    <property type="term" value="C:endomembrane system"/>
    <property type="evidence" value="ECO:0007669"/>
    <property type="project" value="TreeGrafter"/>
</dbReference>
<dbReference type="Proteomes" id="UP001149090">
    <property type="component" value="Unassembled WGS sequence"/>
</dbReference>
<dbReference type="OMA" id="VWRRYEI"/>
<dbReference type="PROSITE" id="PS50192">
    <property type="entry name" value="T_SNARE"/>
    <property type="match status" value="1"/>
</dbReference>
<dbReference type="SMART" id="SM00397">
    <property type="entry name" value="t_SNARE"/>
    <property type="match status" value="1"/>
</dbReference>
<dbReference type="PROSITE" id="PS00914">
    <property type="entry name" value="SYNTAXIN"/>
    <property type="match status" value="1"/>
</dbReference>
<comment type="similarity">
    <text evidence="2 7">Belongs to the syntaxin family.</text>
</comment>
<organism evidence="10 11">
    <name type="scientific">Anaeramoeba ignava</name>
    <name type="common">Anaerobic marine amoeba</name>
    <dbReference type="NCBI Taxonomy" id="1746090"/>
    <lineage>
        <taxon>Eukaryota</taxon>
        <taxon>Metamonada</taxon>
        <taxon>Anaeramoebidae</taxon>
        <taxon>Anaeramoeba</taxon>
    </lineage>
</organism>
<dbReference type="EMBL" id="JAPDFW010000065">
    <property type="protein sequence ID" value="KAJ5075298.1"/>
    <property type="molecule type" value="Genomic_DNA"/>
</dbReference>
<dbReference type="InterPro" id="IPR000727">
    <property type="entry name" value="T_SNARE_dom"/>
</dbReference>
<dbReference type="Pfam" id="PF05739">
    <property type="entry name" value="SNARE"/>
    <property type="match status" value="1"/>
</dbReference>